<evidence type="ECO:0000313" key="2">
    <source>
        <dbReference type="EMBL" id="BAF17076.1"/>
    </source>
</evidence>
<dbReference type="Gramene" id="Os05t0311600-01">
    <property type="protein sequence ID" value="Os05t0311600-01"/>
    <property type="gene ID" value="Os05g0311600"/>
</dbReference>
<dbReference type="OMA" id="NSKYCIM"/>
<dbReference type="KEGG" id="dosa:Os05g0311600"/>
<dbReference type="InterPro" id="IPR025398">
    <property type="entry name" value="DUF4371"/>
</dbReference>
<dbReference type="EMBL" id="AP008211">
    <property type="protein sequence ID" value="BAF17076.1"/>
    <property type="molecule type" value="Genomic_DNA"/>
</dbReference>
<organism evidence="2 3">
    <name type="scientific">Oryza sativa subsp. japonica</name>
    <name type="common">Rice</name>
    <dbReference type="NCBI Taxonomy" id="39947"/>
    <lineage>
        <taxon>Eukaryota</taxon>
        <taxon>Viridiplantae</taxon>
        <taxon>Streptophyta</taxon>
        <taxon>Embryophyta</taxon>
        <taxon>Tracheophyta</taxon>
        <taxon>Spermatophyta</taxon>
        <taxon>Magnoliopsida</taxon>
        <taxon>Liliopsida</taxon>
        <taxon>Poales</taxon>
        <taxon>Poaceae</taxon>
        <taxon>BOP clade</taxon>
        <taxon>Oryzoideae</taxon>
        <taxon>Oryzeae</taxon>
        <taxon>Oryzinae</taxon>
        <taxon>Oryza</taxon>
        <taxon>Oryza sativa</taxon>
    </lineage>
</organism>
<dbReference type="PANTHER" id="PTHR45749:SF37">
    <property type="entry name" value="OS05G0311600 PROTEIN"/>
    <property type="match status" value="1"/>
</dbReference>
<dbReference type="Proteomes" id="UP000000763">
    <property type="component" value="Chromosome 5"/>
</dbReference>
<accession>A0A0P0WKH2</accession>
<feature type="domain" description="DUF4371" evidence="1">
    <location>
        <begin position="4"/>
        <end position="111"/>
    </location>
</feature>
<reference evidence="2 3" key="1">
    <citation type="journal article" date="2005" name="Nature">
        <title>The map-based sequence of the rice genome.</title>
        <authorList>
            <consortium name="International rice genome sequencing project (IRGSP)"/>
            <person name="Matsumoto T."/>
            <person name="Wu J."/>
            <person name="Kanamori H."/>
            <person name="Katayose Y."/>
            <person name="Fujisawa M."/>
            <person name="Namiki N."/>
            <person name="Mizuno H."/>
            <person name="Yamamoto K."/>
            <person name="Antonio B.A."/>
            <person name="Baba T."/>
            <person name="Sakata K."/>
            <person name="Nagamura Y."/>
            <person name="Aoki H."/>
            <person name="Arikawa K."/>
            <person name="Arita K."/>
            <person name="Bito T."/>
            <person name="Chiden Y."/>
            <person name="Fujitsuka N."/>
            <person name="Fukunaka R."/>
            <person name="Hamada M."/>
            <person name="Harada C."/>
            <person name="Hayashi A."/>
            <person name="Hijishita S."/>
            <person name="Honda M."/>
            <person name="Hosokawa S."/>
            <person name="Ichikawa Y."/>
            <person name="Idonuma A."/>
            <person name="Iijima M."/>
            <person name="Ikeda M."/>
            <person name="Ikeno M."/>
            <person name="Ito K."/>
            <person name="Ito S."/>
            <person name="Ito T."/>
            <person name="Ito Y."/>
            <person name="Ito Y."/>
            <person name="Iwabuchi A."/>
            <person name="Kamiya K."/>
            <person name="Karasawa W."/>
            <person name="Kurita K."/>
            <person name="Katagiri S."/>
            <person name="Kikuta A."/>
            <person name="Kobayashi H."/>
            <person name="Kobayashi N."/>
            <person name="Machita K."/>
            <person name="Maehara T."/>
            <person name="Masukawa M."/>
            <person name="Mizubayashi T."/>
            <person name="Mukai Y."/>
            <person name="Nagasaki H."/>
            <person name="Nagata Y."/>
            <person name="Naito S."/>
            <person name="Nakashima M."/>
            <person name="Nakama Y."/>
            <person name="Nakamichi Y."/>
            <person name="Nakamura M."/>
            <person name="Meguro A."/>
            <person name="Negishi M."/>
            <person name="Ohta I."/>
            <person name="Ohta T."/>
            <person name="Okamoto M."/>
            <person name="Ono N."/>
            <person name="Saji S."/>
            <person name="Sakaguchi M."/>
            <person name="Sakai K."/>
            <person name="Shibata M."/>
            <person name="Shimokawa T."/>
            <person name="Song J."/>
            <person name="Takazaki Y."/>
            <person name="Terasawa K."/>
            <person name="Tsugane M."/>
            <person name="Tsuji K."/>
            <person name="Ueda S."/>
            <person name="Waki K."/>
            <person name="Yamagata H."/>
            <person name="Yamamoto M."/>
            <person name="Yamamoto S."/>
            <person name="Yamane H."/>
            <person name="Yoshiki S."/>
            <person name="Yoshihara R."/>
            <person name="Yukawa K."/>
            <person name="Zhong H."/>
            <person name="Yano M."/>
            <person name="Yuan Q."/>
            <person name="Ouyang S."/>
            <person name="Liu J."/>
            <person name="Jones K.M."/>
            <person name="Gansberger K."/>
            <person name="Moffat K."/>
            <person name="Hill J."/>
            <person name="Bera J."/>
            <person name="Fadrosh D."/>
            <person name="Jin S."/>
            <person name="Johri S."/>
            <person name="Kim M."/>
            <person name="Overton L."/>
            <person name="Reardon M."/>
            <person name="Tsitrin T."/>
            <person name="Vuong H."/>
            <person name="Weaver B."/>
            <person name="Ciecko A."/>
            <person name="Tallon L."/>
            <person name="Jackson J."/>
            <person name="Pai G."/>
            <person name="Aken S.V."/>
            <person name="Utterback T."/>
            <person name="Reidmuller S."/>
            <person name="Feldblyum T."/>
            <person name="Hsiao J."/>
            <person name="Zismann V."/>
            <person name="Iobst S."/>
            <person name="de Vazeille A.R."/>
            <person name="Buell C.R."/>
            <person name="Ying K."/>
            <person name="Li Y."/>
            <person name="Lu T."/>
            <person name="Huang Y."/>
            <person name="Zhao Q."/>
            <person name="Feng Q."/>
            <person name="Zhang L."/>
            <person name="Zhu J."/>
            <person name="Weng Q."/>
            <person name="Mu J."/>
            <person name="Lu Y."/>
            <person name="Fan D."/>
            <person name="Liu Y."/>
            <person name="Guan J."/>
            <person name="Zhang Y."/>
            <person name="Yu S."/>
            <person name="Liu X."/>
            <person name="Zhang Y."/>
            <person name="Hong G."/>
            <person name="Han B."/>
            <person name="Choisne N."/>
            <person name="Demange N."/>
            <person name="Orjeda G."/>
            <person name="Samain S."/>
            <person name="Cattolico L."/>
            <person name="Pelletier E."/>
            <person name="Couloux A."/>
            <person name="Segurens B."/>
            <person name="Wincker P."/>
            <person name="D'Hont A."/>
            <person name="Scarpelli C."/>
            <person name="Weissenbach J."/>
            <person name="Salanoubat M."/>
            <person name="Quetier F."/>
            <person name="Yu Y."/>
            <person name="Kim H.R."/>
            <person name="Rambo T."/>
            <person name="Currie J."/>
            <person name="Collura K."/>
            <person name="Luo M."/>
            <person name="Yang T."/>
            <person name="Ammiraju J.S.S."/>
            <person name="Engler F."/>
            <person name="Soderlund C."/>
            <person name="Wing R.A."/>
            <person name="Palmer L.E."/>
            <person name="de la Bastide M."/>
            <person name="Spiegel L."/>
            <person name="Nascimento L."/>
            <person name="Zutavern T."/>
            <person name="O'Shaughnessy A."/>
            <person name="Dike S."/>
            <person name="Dedhia N."/>
            <person name="Preston R."/>
            <person name="Balija V."/>
            <person name="McCombie W.R."/>
            <person name="Chow T."/>
            <person name="Chen H."/>
            <person name="Chung M."/>
            <person name="Chen C."/>
            <person name="Shaw J."/>
            <person name="Wu H."/>
            <person name="Hsiao K."/>
            <person name="Chao Y."/>
            <person name="Chu M."/>
            <person name="Cheng C."/>
            <person name="Hour A."/>
            <person name="Lee P."/>
            <person name="Lin S."/>
            <person name="Lin Y."/>
            <person name="Liou J."/>
            <person name="Liu S."/>
            <person name="Hsing Y."/>
            <person name="Raghuvanshi S."/>
            <person name="Mohanty A."/>
            <person name="Bharti A.K."/>
            <person name="Gaur A."/>
            <person name="Gupta V."/>
            <person name="Kumar D."/>
            <person name="Ravi V."/>
            <person name="Vij S."/>
            <person name="Kapur A."/>
            <person name="Khurana P."/>
            <person name="Khurana P."/>
            <person name="Khurana J.P."/>
            <person name="Tyagi A.K."/>
            <person name="Gaikwad K."/>
            <person name="Singh A."/>
            <person name="Dalal V."/>
            <person name="Srivastava S."/>
            <person name="Dixit A."/>
            <person name="Pal A.K."/>
            <person name="Ghazi I.A."/>
            <person name="Yadav M."/>
            <person name="Pandit A."/>
            <person name="Bhargava A."/>
            <person name="Sureshbabu K."/>
            <person name="Batra K."/>
            <person name="Sharma T.R."/>
            <person name="Mohapatra T."/>
            <person name="Singh N.K."/>
            <person name="Messing J."/>
            <person name="Nelson A.B."/>
            <person name="Fuks G."/>
            <person name="Kavchok S."/>
            <person name="Keizer G."/>
            <person name="Linton E."/>
            <person name="Llaca V."/>
            <person name="Song R."/>
            <person name="Tanyolac B."/>
            <person name="Young S."/>
            <person name="Ho-Il K."/>
            <person name="Hahn J.H."/>
            <person name="Sangsakoo G."/>
            <person name="Vanavichit A."/>
            <person name="de Mattos Luiz.A.T."/>
            <person name="Zimmer P.D."/>
            <person name="Malone G."/>
            <person name="Dellagostin O."/>
            <person name="de Oliveira A.C."/>
            <person name="Bevan M."/>
            <person name="Bancroft I."/>
            <person name="Minx P."/>
            <person name="Cordum H."/>
            <person name="Wilson R."/>
            <person name="Cheng Z."/>
            <person name="Jin W."/>
            <person name="Jiang J."/>
            <person name="Leong S.A."/>
            <person name="Iwama H."/>
            <person name="Gojobori T."/>
            <person name="Itoh T."/>
            <person name="Niimura Y."/>
            <person name="Fujii Y."/>
            <person name="Habara T."/>
            <person name="Sakai H."/>
            <person name="Sato Y."/>
            <person name="Wilson G."/>
            <person name="Kumar K."/>
            <person name="McCouch S."/>
            <person name="Juretic N."/>
            <person name="Hoen D."/>
            <person name="Wright S."/>
            <person name="Bruskiewich R."/>
            <person name="Bureau T."/>
            <person name="Miyao A."/>
            <person name="Hirochika H."/>
            <person name="Nishikawa T."/>
            <person name="Kadowaki K."/>
            <person name="Sugiura M."/>
            <person name="Burr B."/>
            <person name="Sasaki T."/>
        </authorList>
    </citation>
    <scope>NUCLEOTIDE SEQUENCE [LARGE SCALE GENOMIC DNA]</scope>
    <source>
        <strain evidence="3">cv. Nipponbare</strain>
    </source>
</reference>
<dbReference type="PANTHER" id="PTHR45749">
    <property type="match status" value="1"/>
</dbReference>
<dbReference type="Pfam" id="PF14291">
    <property type="entry name" value="DUF4371"/>
    <property type="match status" value="1"/>
</dbReference>
<dbReference type="AlphaFoldDB" id="A0A0P0WKH2"/>
<protein>
    <submittedName>
        <fullName evidence="2">Os05g0311600 protein</fullName>
    </submittedName>
</protein>
<evidence type="ECO:0000313" key="3">
    <source>
        <dbReference type="Proteomes" id="UP000000763"/>
    </source>
</evidence>
<evidence type="ECO:0000259" key="1">
    <source>
        <dbReference type="Pfam" id="PF14291"/>
    </source>
</evidence>
<reference evidence="3" key="2">
    <citation type="journal article" date="2008" name="Nucleic Acids Res.">
        <title>The rice annotation project database (RAP-DB): 2008 update.</title>
        <authorList>
            <consortium name="The rice annotation project (RAP)"/>
        </authorList>
    </citation>
    <scope>GENOME REANNOTATION</scope>
    <source>
        <strain evidence="3">cv. Nipponbare</strain>
    </source>
</reference>
<proteinExistence type="predicted"/>
<name>A0A0P0WKH2_ORYSJ</name>
<feature type="non-terminal residue" evidence="2">
    <location>
        <position position="1"/>
    </location>
</feature>
<gene>
    <name evidence="2" type="ordered locus">Os05g0311600</name>
</gene>
<sequence length="119" mass="13784">KGPRWLTFQGCPFRGHNESLNSLNRDNFLEMVKLLASYSKDVREVVLENSPRNEKYTSSDVQKEILSIIAQKVQKSVREEIGNSKYCIMVDEARDKSKKEQMAIVLRFVNKGLIRTLLH</sequence>